<gene>
    <name evidence="1" type="ORF">POREN0001_1375</name>
</gene>
<keyword evidence="2" id="KW-1185">Reference proteome</keyword>
<evidence type="ECO:0008006" key="3">
    <source>
        <dbReference type="Google" id="ProtNLM"/>
    </source>
</evidence>
<sequence>MALGGTACSKTKDIKSLSQMLKEEEIAISKLINKENITVRNYAEGQTSFDKGIYYKFSNGLYMEVLEVGGERPVAEKTRVNVRFEGYIFNKDSIQQNFNNLSMPGFQDTEFIYVDRYSRGALHFILIKSAPGYSLNALMCEGLAFPMSLLGDGAKVRLIIPFTIGAEINYNRGSTMYCREVRYEFTRQ</sequence>
<dbReference type="EMBL" id="ACNN01000005">
    <property type="protein sequence ID" value="EEN83625.1"/>
    <property type="molecule type" value="Genomic_DNA"/>
</dbReference>
<dbReference type="GO" id="GO:0003755">
    <property type="term" value="F:peptidyl-prolyl cis-trans isomerase activity"/>
    <property type="evidence" value="ECO:0007669"/>
    <property type="project" value="InterPro"/>
</dbReference>
<dbReference type="AlphaFoldDB" id="C3J8D0"/>
<reference evidence="1 2" key="1">
    <citation type="submission" date="2009-04" db="EMBL/GenBank/DDBJ databases">
        <authorList>
            <person name="Sebastian Y."/>
            <person name="Madupu R."/>
            <person name="Durkin A.S."/>
            <person name="Torralba M."/>
            <person name="Methe B."/>
            <person name="Sutton G.G."/>
            <person name="Strausberg R.L."/>
            <person name="Nelson K.E."/>
        </authorList>
    </citation>
    <scope>NUCLEOTIDE SEQUENCE [LARGE SCALE GENOMIC DNA]</scope>
    <source>
        <strain evidence="2">ATCC 35406 / BCRC 14492 / JCM 8526 / NCTC 13058 / HG 370</strain>
    </source>
</reference>
<dbReference type="STRING" id="553175.POREN0001_1375"/>
<proteinExistence type="predicted"/>
<dbReference type="Pfam" id="PF16109">
    <property type="entry name" value="DUF4827"/>
    <property type="match status" value="1"/>
</dbReference>
<dbReference type="InterPro" id="IPR046357">
    <property type="entry name" value="PPIase_dom_sf"/>
</dbReference>
<accession>C3J8D0</accession>
<protein>
    <recommendedName>
        <fullName evidence="3">DUF4827 domain-containing protein</fullName>
    </recommendedName>
</protein>
<dbReference type="InterPro" id="IPR032252">
    <property type="entry name" value="DUF4827"/>
</dbReference>
<dbReference type="Gene3D" id="3.10.50.40">
    <property type="match status" value="1"/>
</dbReference>
<name>C3J8D0_POREA</name>
<organism evidence="1 2">
    <name type="scientific">Porphyromonas endodontalis (strain ATCC 35406 / DSM 24491 / JCM 8526 / CCUG 16442 / BCRC 14492 / NCTC 13058 / HG 370)</name>
    <name type="common">Bacteroides endodontalis</name>
    <dbReference type="NCBI Taxonomy" id="553175"/>
    <lineage>
        <taxon>Bacteria</taxon>
        <taxon>Pseudomonadati</taxon>
        <taxon>Bacteroidota</taxon>
        <taxon>Bacteroidia</taxon>
        <taxon>Bacteroidales</taxon>
        <taxon>Porphyromonadaceae</taxon>
        <taxon>Porphyromonas</taxon>
    </lineage>
</organism>
<evidence type="ECO:0000313" key="1">
    <source>
        <dbReference type="EMBL" id="EEN83625.1"/>
    </source>
</evidence>
<comment type="caution">
    <text evidence="1">The sequence shown here is derived from an EMBL/GenBank/DDBJ whole genome shotgun (WGS) entry which is preliminary data.</text>
</comment>
<evidence type="ECO:0000313" key="2">
    <source>
        <dbReference type="Proteomes" id="UP000004295"/>
    </source>
</evidence>
<dbReference type="eggNOG" id="ENOG5032PII">
    <property type="taxonomic scope" value="Bacteria"/>
</dbReference>
<dbReference type="Proteomes" id="UP000004295">
    <property type="component" value="Unassembled WGS sequence"/>
</dbReference>